<protein>
    <recommendedName>
        <fullName evidence="3">SIMPL domain-containing protein</fullName>
    </recommendedName>
</protein>
<evidence type="ECO:0008006" key="3">
    <source>
        <dbReference type="Google" id="ProtNLM"/>
    </source>
</evidence>
<dbReference type="KEGG" id="pmf:P9303_25021"/>
<dbReference type="InterPro" id="IPR007497">
    <property type="entry name" value="SIMPL/DUF541"/>
</dbReference>
<organism evidence="1 2">
    <name type="scientific">Prochlorococcus marinus (strain MIT 9303)</name>
    <dbReference type="NCBI Taxonomy" id="59922"/>
    <lineage>
        <taxon>Bacteria</taxon>
        <taxon>Bacillati</taxon>
        <taxon>Cyanobacteriota</taxon>
        <taxon>Cyanophyceae</taxon>
        <taxon>Synechococcales</taxon>
        <taxon>Prochlorococcaceae</taxon>
        <taxon>Prochlorococcus</taxon>
    </lineage>
</organism>
<proteinExistence type="predicted"/>
<accession>A2CCM3</accession>
<dbReference type="Proteomes" id="UP000002274">
    <property type="component" value="Chromosome"/>
</dbReference>
<sequence length="238" mass="25951">MFSAPMRLLCSPLMVGLLVGSSGLMGLASSPAHAGELRCDGTLLQLSVRESGELRSDRFRFSLQVEAEGKTSSAAMDQLNQRLATVRSRVRPLILDDLKIPAPRSYAMDGTSDKPRLQRAFTSVSGEVGRSNYDALIQIAGRLPGVDLQGMSSRADLASEQQLKNQLLRRALQQGKHRAETTSDALGLKQVRLLRIDQRGDGSIRPLSFAKAASSRFNPDEAPQPRQSLTLNLDYCLS</sequence>
<dbReference type="EMBL" id="CP000554">
    <property type="protein sequence ID" value="ABM79233.1"/>
    <property type="molecule type" value="Genomic_DNA"/>
</dbReference>
<dbReference type="Gene3D" id="3.30.70.2970">
    <property type="entry name" value="Protein of unknown function (DUF541), domain 2"/>
    <property type="match status" value="1"/>
</dbReference>
<dbReference type="STRING" id="59922.P9303_25021"/>
<dbReference type="RefSeq" id="WP_011827081.1">
    <property type="nucleotide sequence ID" value="NC_008820.1"/>
</dbReference>
<dbReference type="Pfam" id="PF04402">
    <property type="entry name" value="SIMPL"/>
    <property type="match status" value="1"/>
</dbReference>
<dbReference type="Gene3D" id="3.30.110.170">
    <property type="entry name" value="Protein of unknown function (DUF541), domain 1"/>
    <property type="match status" value="1"/>
</dbReference>
<evidence type="ECO:0000313" key="2">
    <source>
        <dbReference type="Proteomes" id="UP000002274"/>
    </source>
</evidence>
<gene>
    <name evidence="1" type="ordered locus">P9303_25021</name>
</gene>
<evidence type="ECO:0000313" key="1">
    <source>
        <dbReference type="EMBL" id="ABM79233.1"/>
    </source>
</evidence>
<name>A2CCM3_PROM3</name>
<dbReference type="HOGENOM" id="CLU_1204294_0_0_3"/>
<reference evidence="1 2" key="1">
    <citation type="journal article" date="2007" name="PLoS Genet.">
        <title>Patterns and implications of gene gain and loss in the evolution of Prochlorococcus.</title>
        <authorList>
            <person name="Kettler G.C."/>
            <person name="Martiny A.C."/>
            <person name="Huang K."/>
            <person name="Zucker J."/>
            <person name="Coleman M.L."/>
            <person name="Rodrigue S."/>
            <person name="Chen F."/>
            <person name="Lapidus A."/>
            <person name="Ferriera S."/>
            <person name="Johnson J."/>
            <person name="Steglich C."/>
            <person name="Church G.M."/>
            <person name="Richardson P."/>
            <person name="Chisholm S.W."/>
        </authorList>
    </citation>
    <scope>NUCLEOTIDE SEQUENCE [LARGE SCALE GENOMIC DNA]</scope>
    <source>
        <strain evidence="1 2">MIT 9303</strain>
    </source>
</reference>
<dbReference type="BioCyc" id="PMAR59922:G1G80-2192-MONOMER"/>
<dbReference type="AlphaFoldDB" id="A2CCM3"/>